<gene>
    <name evidence="1" type="ORF">RUN39_v1_260042</name>
</gene>
<sequence length="267" mass="30709">MTRPRKGGNPVNKQDLQNLLMHQEVVRMVRADPSLEARALEILERWDTVASIRSKPLRDEWKRIIAERDWKMALEESDRGQQLRQASPMTILLPEQVRLDIIQSARAMHASKGPRSPWETRYFVDTEFTDFIDCQLISVAIVGEDGREFYGERTDFELSACSEFVRAAVLPQLGQFPGRSMPAAQLRDELMAWLLAVPAKPKRILCFDYQGDFDLVLDLLDSEIPSGWKCEHVGGQLDMERLETYFREHGGRHHALHDARANAFAFM</sequence>
<organism evidence="1">
    <name type="scientific">Ralstonia solanacearum</name>
    <name type="common">Pseudomonas solanacearum</name>
    <dbReference type="NCBI Taxonomy" id="305"/>
    <lineage>
        <taxon>Bacteria</taxon>
        <taxon>Pseudomonadati</taxon>
        <taxon>Pseudomonadota</taxon>
        <taxon>Betaproteobacteria</taxon>
        <taxon>Burkholderiales</taxon>
        <taxon>Burkholderiaceae</taxon>
        <taxon>Ralstonia</taxon>
        <taxon>Ralstonia solanacearum species complex</taxon>
    </lineage>
</organism>
<dbReference type="Gene3D" id="3.30.420.10">
    <property type="entry name" value="Ribonuclease H-like superfamily/Ribonuclease H"/>
    <property type="match status" value="1"/>
</dbReference>
<accession>A0A0S4TPB9</accession>
<dbReference type="EMBL" id="LN899819">
    <property type="protein sequence ID" value="CUV11895.1"/>
    <property type="molecule type" value="Genomic_DNA"/>
</dbReference>
<evidence type="ECO:0000313" key="1">
    <source>
        <dbReference type="EMBL" id="CUV11895.1"/>
    </source>
</evidence>
<dbReference type="InterPro" id="IPR036397">
    <property type="entry name" value="RNaseH_sf"/>
</dbReference>
<protein>
    <submittedName>
        <fullName evidence="1">Uncharacterized protein</fullName>
    </submittedName>
</protein>
<name>A0A0S4TPB9_RALSL</name>
<proteinExistence type="predicted"/>
<reference evidence="1" key="1">
    <citation type="submission" date="2015-10" db="EMBL/GenBank/DDBJ databases">
        <authorList>
            <person name="Gilbert D.G."/>
        </authorList>
    </citation>
    <scope>NUCLEOTIDE SEQUENCE</scope>
    <source>
        <strain evidence="1">Phyl III-seqv23</strain>
    </source>
</reference>
<dbReference type="AlphaFoldDB" id="A0A0S4TPB9"/>
<dbReference type="GO" id="GO:0003676">
    <property type="term" value="F:nucleic acid binding"/>
    <property type="evidence" value="ECO:0007669"/>
    <property type="project" value="InterPro"/>
</dbReference>